<gene>
    <name evidence="5" type="ORF">IDH41_03710</name>
</gene>
<dbReference type="GO" id="GO:0003677">
    <property type="term" value="F:DNA binding"/>
    <property type="evidence" value="ECO:0007669"/>
    <property type="project" value="UniProtKB-KW"/>
</dbReference>
<dbReference type="Gene3D" id="1.10.10.10">
    <property type="entry name" value="Winged helix-like DNA-binding domain superfamily/Winged helix DNA-binding domain"/>
    <property type="match status" value="1"/>
</dbReference>
<dbReference type="InterPro" id="IPR023187">
    <property type="entry name" value="Tscrpt_reg_MarR-type_CS"/>
</dbReference>
<keyword evidence="2" id="KW-0238">DNA-binding</keyword>
<evidence type="ECO:0000256" key="2">
    <source>
        <dbReference type="ARBA" id="ARBA00023125"/>
    </source>
</evidence>
<dbReference type="Pfam" id="PF01047">
    <property type="entry name" value="MarR"/>
    <property type="match status" value="1"/>
</dbReference>
<dbReference type="InterPro" id="IPR000835">
    <property type="entry name" value="HTH_MarR-typ"/>
</dbReference>
<evidence type="ECO:0000259" key="4">
    <source>
        <dbReference type="PROSITE" id="PS50995"/>
    </source>
</evidence>
<dbReference type="InterPro" id="IPR036390">
    <property type="entry name" value="WH_DNA-bd_sf"/>
</dbReference>
<dbReference type="Proteomes" id="UP000632125">
    <property type="component" value="Unassembled WGS sequence"/>
</dbReference>
<dbReference type="PRINTS" id="PR00598">
    <property type="entry name" value="HTHMARR"/>
</dbReference>
<dbReference type="PROSITE" id="PS01117">
    <property type="entry name" value="HTH_MARR_1"/>
    <property type="match status" value="1"/>
</dbReference>
<evidence type="ECO:0000313" key="6">
    <source>
        <dbReference type="Proteomes" id="UP000632125"/>
    </source>
</evidence>
<dbReference type="SUPFAM" id="SSF46785">
    <property type="entry name" value="Winged helix' DNA-binding domain"/>
    <property type="match status" value="1"/>
</dbReference>
<accession>A0A927CKQ8</accession>
<dbReference type="PANTHER" id="PTHR42756:SF1">
    <property type="entry name" value="TRANSCRIPTIONAL REPRESSOR OF EMRAB OPERON"/>
    <property type="match status" value="1"/>
</dbReference>
<dbReference type="EMBL" id="JACXIY010000003">
    <property type="protein sequence ID" value="MBD2867671.1"/>
    <property type="molecule type" value="Genomic_DNA"/>
</dbReference>
<protein>
    <submittedName>
        <fullName evidence="5">MarR family transcriptional regulator</fullName>
    </submittedName>
</protein>
<feature type="domain" description="HTH marR-type" evidence="4">
    <location>
        <begin position="4"/>
        <end position="136"/>
    </location>
</feature>
<keyword evidence="6" id="KW-1185">Reference proteome</keyword>
<evidence type="ECO:0000256" key="3">
    <source>
        <dbReference type="ARBA" id="ARBA00023163"/>
    </source>
</evidence>
<dbReference type="InterPro" id="IPR036388">
    <property type="entry name" value="WH-like_DNA-bd_sf"/>
</dbReference>
<proteinExistence type="predicted"/>
<name>A0A927CKQ8_9BACL</name>
<evidence type="ECO:0000313" key="5">
    <source>
        <dbReference type="EMBL" id="MBD2867671.1"/>
    </source>
</evidence>
<dbReference type="AlphaFoldDB" id="A0A927CKQ8"/>
<organism evidence="5 6">
    <name type="scientific">Paenibacillus arenilitoris</name>
    <dbReference type="NCBI Taxonomy" id="2772299"/>
    <lineage>
        <taxon>Bacteria</taxon>
        <taxon>Bacillati</taxon>
        <taxon>Bacillota</taxon>
        <taxon>Bacilli</taxon>
        <taxon>Bacillales</taxon>
        <taxon>Paenibacillaceae</taxon>
        <taxon>Paenibacillus</taxon>
    </lineage>
</organism>
<sequence>MELKDTVGYMISSTSRRLNQQLQQLFQDYDVSPEQWSLLISLDEQDGITHKDLAQRTEKDPANLTRLVDQLEGKSLVKRAANPNDRRSQLVCITDQGRKTARTLAPIEAAFVGRLLQGTTDEEIESFKRFMAKINHNAKQQA</sequence>
<dbReference type="PANTHER" id="PTHR42756">
    <property type="entry name" value="TRANSCRIPTIONAL REGULATOR, MARR"/>
    <property type="match status" value="1"/>
</dbReference>
<reference evidence="5" key="1">
    <citation type="submission" date="2020-09" db="EMBL/GenBank/DDBJ databases">
        <title>A novel bacterium of genus Paenibacillus, isolated from South China Sea.</title>
        <authorList>
            <person name="Huang H."/>
            <person name="Mo K."/>
            <person name="Hu Y."/>
        </authorList>
    </citation>
    <scope>NUCLEOTIDE SEQUENCE</scope>
    <source>
        <strain evidence="5">IB182493</strain>
    </source>
</reference>
<keyword evidence="1" id="KW-0805">Transcription regulation</keyword>
<dbReference type="SMART" id="SM00347">
    <property type="entry name" value="HTH_MARR"/>
    <property type="match status" value="1"/>
</dbReference>
<dbReference type="RefSeq" id="WP_190858401.1">
    <property type="nucleotide sequence ID" value="NZ_JACXIY010000003.1"/>
</dbReference>
<keyword evidence="3" id="KW-0804">Transcription</keyword>
<evidence type="ECO:0000256" key="1">
    <source>
        <dbReference type="ARBA" id="ARBA00023015"/>
    </source>
</evidence>
<comment type="caution">
    <text evidence="5">The sequence shown here is derived from an EMBL/GenBank/DDBJ whole genome shotgun (WGS) entry which is preliminary data.</text>
</comment>
<dbReference type="PROSITE" id="PS50995">
    <property type="entry name" value="HTH_MARR_2"/>
    <property type="match status" value="1"/>
</dbReference>
<dbReference type="GO" id="GO:0003700">
    <property type="term" value="F:DNA-binding transcription factor activity"/>
    <property type="evidence" value="ECO:0007669"/>
    <property type="project" value="InterPro"/>
</dbReference>